<sequence>MAARHLALTWVPLTRDLYRTTVRGVDWLLEATPKASRPWVLYTQREHRGRPVRDKVQEIGAQTLDDARHAAELWFSLGKFCGGTG</sequence>
<dbReference type="EMBL" id="SLWS01000009">
    <property type="protein sequence ID" value="TCO54357.1"/>
    <property type="molecule type" value="Genomic_DNA"/>
</dbReference>
<name>A0A4R2J827_9PSEU</name>
<dbReference type="AlphaFoldDB" id="A0A4R2J827"/>
<comment type="caution">
    <text evidence="1">The sequence shown here is derived from an EMBL/GenBank/DDBJ whole genome shotgun (WGS) entry which is preliminary data.</text>
</comment>
<protein>
    <submittedName>
        <fullName evidence="1">Uncharacterized protein</fullName>
    </submittedName>
</protein>
<evidence type="ECO:0000313" key="1">
    <source>
        <dbReference type="EMBL" id="TCO54357.1"/>
    </source>
</evidence>
<gene>
    <name evidence="1" type="ORF">EV192_109338</name>
</gene>
<reference evidence="1 2" key="1">
    <citation type="submission" date="2019-03" db="EMBL/GenBank/DDBJ databases">
        <title>Genomic Encyclopedia of Type Strains, Phase IV (KMG-IV): sequencing the most valuable type-strain genomes for metagenomic binning, comparative biology and taxonomic classification.</title>
        <authorList>
            <person name="Goeker M."/>
        </authorList>
    </citation>
    <scope>NUCLEOTIDE SEQUENCE [LARGE SCALE GENOMIC DNA]</scope>
    <source>
        <strain evidence="1 2">DSM 45934</strain>
    </source>
</reference>
<evidence type="ECO:0000313" key="2">
    <source>
        <dbReference type="Proteomes" id="UP000295680"/>
    </source>
</evidence>
<keyword evidence="2" id="KW-1185">Reference proteome</keyword>
<dbReference type="Proteomes" id="UP000295680">
    <property type="component" value="Unassembled WGS sequence"/>
</dbReference>
<proteinExistence type="predicted"/>
<organism evidence="1 2">
    <name type="scientific">Actinocrispum wychmicini</name>
    <dbReference type="NCBI Taxonomy" id="1213861"/>
    <lineage>
        <taxon>Bacteria</taxon>
        <taxon>Bacillati</taxon>
        <taxon>Actinomycetota</taxon>
        <taxon>Actinomycetes</taxon>
        <taxon>Pseudonocardiales</taxon>
        <taxon>Pseudonocardiaceae</taxon>
        <taxon>Actinocrispum</taxon>
    </lineage>
</organism>
<accession>A0A4R2J827</accession>